<name>A0A0F4L5M4_9LACO</name>
<dbReference type="Pfam" id="PF05656">
    <property type="entry name" value="DUF805"/>
    <property type="match status" value="1"/>
</dbReference>
<feature type="transmembrane region" description="Helical" evidence="1">
    <location>
        <begin position="91"/>
        <end position="113"/>
    </location>
</feature>
<keyword evidence="1" id="KW-0472">Membrane</keyword>
<dbReference type="RefSeq" id="WP_045928802.1">
    <property type="nucleotide sequence ID" value="NZ_JBHSZS010000027.1"/>
</dbReference>
<dbReference type="AlphaFoldDB" id="A0A0F4L5M4"/>
<dbReference type="PATRIC" id="fig|1218493.3.peg.1946"/>
<dbReference type="PANTHER" id="PTHR34980">
    <property type="entry name" value="INNER MEMBRANE PROTEIN-RELATED-RELATED"/>
    <property type="match status" value="1"/>
</dbReference>
<proteinExistence type="predicted"/>
<protein>
    <submittedName>
        <fullName evidence="2">Integral membrane protein</fullName>
    </submittedName>
</protein>
<dbReference type="EMBL" id="JXBY01000029">
    <property type="protein sequence ID" value="KJY54147.1"/>
    <property type="molecule type" value="Genomic_DNA"/>
</dbReference>
<evidence type="ECO:0000256" key="1">
    <source>
        <dbReference type="SAM" id="Phobius"/>
    </source>
</evidence>
<dbReference type="Proteomes" id="UP000033533">
    <property type="component" value="Unassembled WGS sequence"/>
</dbReference>
<dbReference type="InterPro" id="IPR008523">
    <property type="entry name" value="DUF805"/>
</dbReference>
<evidence type="ECO:0000313" key="2">
    <source>
        <dbReference type="EMBL" id="KJY54147.1"/>
    </source>
</evidence>
<accession>A0A0F4L5M4</accession>
<dbReference type="STRING" id="1218493.JF76_18560"/>
<feature type="transmembrane region" description="Helical" evidence="1">
    <location>
        <begin position="59"/>
        <end position="79"/>
    </location>
</feature>
<evidence type="ECO:0000313" key="3">
    <source>
        <dbReference type="Proteomes" id="UP000033533"/>
    </source>
</evidence>
<dbReference type="OrthoDB" id="2285053at2"/>
<reference evidence="2 3" key="1">
    <citation type="submission" date="2014-12" db="EMBL/GenBank/DDBJ databases">
        <title>Comparative genomics of the lactic acid bacteria isolated from the honey bee gut.</title>
        <authorList>
            <person name="Ellegaard K.M."/>
            <person name="Tamarit D."/>
            <person name="Javelind E."/>
            <person name="Olofsson T."/>
            <person name="Andersson S.G."/>
            <person name="Vasquez A."/>
        </authorList>
    </citation>
    <scope>NUCLEOTIDE SEQUENCE [LARGE SCALE GENOMIC DNA]</scope>
    <source>
        <strain evidence="2 3">Biut2</strain>
    </source>
</reference>
<dbReference type="PANTHER" id="PTHR34980:SF2">
    <property type="entry name" value="INNER MEMBRANE PROTEIN YHAH-RELATED"/>
    <property type="match status" value="1"/>
</dbReference>
<keyword evidence="1" id="KW-1133">Transmembrane helix</keyword>
<feature type="transmembrane region" description="Helical" evidence="1">
    <location>
        <begin position="24"/>
        <end position="47"/>
    </location>
</feature>
<keyword evidence="1" id="KW-0812">Transmembrane</keyword>
<organism evidence="2 3">
    <name type="scientific">Lactobacillus kullabergensis</name>
    <dbReference type="NCBI Taxonomy" id="1218493"/>
    <lineage>
        <taxon>Bacteria</taxon>
        <taxon>Bacillati</taxon>
        <taxon>Bacillota</taxon>
        <taxon>Bacilli</taxon>
        <taxon>Lactobacillales</taxon>
        <taxon>Lactobacillaceae</taxon>
        <taxon>Lactobacillus</taxon>
    </lineage>
</organism>
<dbReference type="GO" id="GO:0005886">
    <property type="term" value="C:plasma membrane"/>
    <property type="evidence" value="ECO:0007669"/>
    <property type="project" value="TreeGrafter"/>
</dbReference>
<comment type="caution">
    <text evidence="2">The sequence shown here is derived from an EMBL/GenBank/DDBJ whole genome shotgun (WGS) entry which is preliminary data.</text>
</comment>
<dbReference type="HOGENOM" id="CLU_093674_3_2_9"/>
<sequence>MLKSYKKFWQNIFNFSGTANRSEYWWPVIINWVLAFILMHLVEGLLGHSINDIYNWGDWSIKTSSLIISFVVWIAMLSLRFRRLHDTNRSGWWVLIMIVPIIGDIWFIILMLLPSKANNYD</sequence>
<gene>
    <name evidence="2" type="ORF">JF76_18560</name>
</gene>